<dbReference type="SUPFAM" id="SSF56954">
    <property type="entry name" value="Outer membrane efflux proteins (OEP)"/>
    <property type="match status" value="1"/>
</dbReference>
<proteinExistence type="predicted"/>
<dbReference type="eggNOG" id="COG1538">
    <property type="taxonomic scope" value="Bacteria"/>
</dbReference>
<accession>W7Y8M2</accession>
<comment type="caution">
    <text evidence="1">The sequence shown here is derived from an EMBL/GenBank/DDBJ whole genome shotgun (WGS) entry which is preliminary data.</text>
</comment>
<dbReference type="Gene3D" id="1.20.1600.10">
    <property type="entry name" value="Outer membrane efflux proteins (OEP)"/>
    <property type="match status" value="1"/>
</dbReference>
<name>W7Y8M2_9BACT</name>
<organism evidence="1 2">
    <name type="scientific">Saccharicrinis fermentans DSM 9555 = JCM 21142</name>
    <dbReference type="NCBI Taxonomy" id="869213"/>
    <lineage>
        <taxon>Bacteria</taxon>
        <taxon>Pseudomonadati</taxon>
        <taxon>Bacteroidota</taxon>
        <taxon>Bacteroidia</taxon>
        <taxon>Marinilabiliales</taxon>
        <taxon>Marinilabiliaceae</taxon>
        <taxon>Saccharicrinis</taxon>
    </lineage>
</organism>
<sequence>MTQAVSYSEELLNNGYQNTTYLEVLTARSNALSSEISTIDSKFQQLNAIVELYLALGGGWK</sequence>
<dbReference type="EMBL" id="BAMD01000036">
    <property type="protein sequence ID" value="GAF04048.1"/>
    <property type="molecule type" value="Genomic_DNA"/>
</dbReference>
<keyword evidence="2" id="KW-1185">Reference proteome</keyword>
<dbReference type="AlphaFoldDB" id="W7Y8M2"/>
<evidence type="ECO:0000313" key="2">
    <source>
        <dbReference type="Proteomes" id="UP000019402"/>
    </source>
</evidence>
<dbReference type="Proteomes" id="UP000019402">
    <property type="component" value="Unassembled WGS sequence"/>
</dbReference>
<evidence type="ECO:0000313" key="1">
    <source>
        <dbReference type="EMBL" id="GAF04048.1"/>
    </source>
</evidence>
<gene>
    <name evidence="1" type="ORF">JCM21142_72741</name>
</gene>
<protein>
    <submittedName>
        <fullName evidence="1">Efflux transporter</fullName>
    </submittedName>
</protein>
<reference evidence="1 2" key="1">
    <citation type="journal article" date="2014" name="Genome Announc.">
        <title>Draft Genome Sequence of Cytophaga fermentans JCM 21142T, a Facultative Anaerobe Isolated from Marine Mud.</title>
        <authorList>
            <person name="Starns D."/>
            <person name="Oshima K."/>
            <person name="Suda W."/>
            <person name="Iino T."/>
            <person name="Yuki M."/>
            <person name="Inoue J."/>
            <person name="Kitamura K."/>
            <person name="Iida T."/>
            <person name="Darby A."/>
            <person name="Hattori M."/>
            <person name="Ohkuma M."/>
        </authorList>
    </citation>
    <scope>NUCLEOTIDE SEQUENCE [LARGE SCALE GENOMIC DNA]</scope>
    <source>
        <strain evidence="1 2">JCM 21142</strain>
    </source>
</reference>